<keyword evidence="5 9" id="KW-0472">Membrane</keyword>
<dbReference type="PANTHER" id="PTHR24235:SF29">
    <property type="entry name" value="GH23382P"/>
    <property type="match status" value="1"/>
</dbReference>
<feature type="transmembrane region" description="Helical" evidence="9">
    <location>
        <begin position="118"/>
        <end position="136"/>
    </location>
</feature>
<accession>A7SC92</accession>
<feature type="domain" description="G-protein coupled receptors family 1 profile" evidence="10">
    <location>
        <begin position="20"/>
        <end position="273"/>
    </location>
</feature>
<keyword evidence="6 8" id="KW-0675">Receptor</keyword>
<dbReference type="PROSITE" id="PS50262">
    <property type="entry name" value="G_PROTEIN_RECEP_F1_2"/>
    <property type="match status" value="1"/>
</dbReference>
<dbReference type="STRING" id="45351.A7SC92"/>
<evidence type="ECO:0000313" key="11">
    <source>
        <dbReference type="EMBL" id="EDO38619.1"/>
    </source>
</evidence>
<evidence type="ECO:0000256" key="9">
    <source>
        <dbReference type="SAM" id="Phobius"/>
    </source>
</evidence>
<evidence type="ECO:0000256" key="6">
    <source>
        <dbReference type="ARBA" id="ARBA00023170"/>
    </source>
</evidence>
<dbReference type="OMA" id="VYCEEIF"/>
<comment type="subcellular location">
    <subcellularLocation>
        <location evidence="1">Membrane</location>
        <topology evidence="1">Multi-pass membrane protein</topology>
    </subcellularLocation>
</comment>
<keyword evidence="4 8" id="KW-0297">G-protein coupled receptor</keyword>
<dbReference type="GO" id="GO:0004930">
    <property type="term" value="F:G protein-coupled receptor activity"/>
    <property type="evidence" value="ECO:0007669"/>
    <property type="project" value="UniProtKB-KW"/>
</dbReference>
<proteinExistence type="inferred from homology"/>
<keyword evidence="3 9" id="KW-1133">Transmembrane helix</keyword>
<evidence type="ECO:0000256" key="8">
    <source>
        <dbReference type="RuleBase" id="RU000688"/>
    </source>
</evidence>
<evidence type="ECO:0000256" key="4">
    <source>
        <dbReference type="ARBA" id="ARBA00023040"/>
    </source>
</evidence>
<keyword evidence="12" id="KW-1185">Reference proteome</keyword>
<dbReference type="CDD" id="cd00637">
    <property type="entry name" value="7tm_classA_rhodopsin-like"/>
    <property type="match status" value="1"/>
</dbReference>
<dbReference type="PRINTS" id="PR00237">
    <property type="entry name" value="GPCRRHODOPSN"/>
</dbReference>
<dbReference type="SUPFAM" id="SSF81321">
    <property type="entry name" value="Family A G protein-coupled receptor-like"/>
    <property type="match status" value="1"/>
</dbReference>
<feature type="non-terminal residue" evidence="11">
    <location>
        <position position="299"/>
    </location>
</feature>
<evidence type="ECO:0000256" key="7">
    <source>
        <dbReference type="ARBA" id="ARBA00023224"/>
    </source>
</evidence>
<dbReference type="InParanoid" id="A7SC92"/>
<dbReference type="EMBL" id="DS469622">
    <property type="protein sequence ID" value="EDO38619.1"/>
    <property type="molecule type" value="Genomic_DNA"/>
</dbReference>
<dbReference type="Gene3D" id="1.20.1070.10">
    <property type="entry name" value="Rhodopsin 7-helix transmembrane proteins"/>
    <property type="match status" value="1"/>
</dbReference>
<keyword evidence="7 8" id="KW-0807">Transducer</keyword>
<gene>
    <name evidence="11" type="ORF">NEMVEDRAFT_v1g113178</name>
</gene>
<evidence type="ECO:0000256" key="5">
    <source>
        <dbReference type="ARBA" id="ARBA00023136"/>
    </source>
</evidence>
<dbReference type="Pfam" id="PF00001">
    <property type="entry name" value="7tm_1"/>
    <property type="match status" value="1"/>
</dbReference>
<dbReference type="Proteomes" id="UP000001593">
    <property type="component" value="Unassembled WGS sequence"/>
</dbReference>
<dbReference type="eggNOG" id="KOG3656">
    <property type="taxonomic scope" value="Eukaryota"/>
</dbReference>
<sequence length="299" mass="34316">ESKVVRYVINALLFLFAIVGNITVCLVPVRHRRMRTFTYYLITNLAVSDIFTMLCLPPLLVYEFQGSWNMGSVMCKLVNPALTMFGLVTTNTLVAIAIDRFIALVFPFTRRPERKETILVVSLSWLVAFASVLPSFGARTLVERAPAVVYCEEIFPGKTPEEKQVFAKGYSIFLYLLNNALPILIISCLYIIIILKLKGISLLSKQKHDREKKFTQMLLSVVVVFILCYVPVQTFFLTATLSPQVLNWKYTQIIYIYLYLMMWFPNALNPLLYGSMNDHYAKAFKILLRCTSKSRFNHS</sequence>
<dbReference type="InterPro" id="IPR017452">
    <property type="entry name" value="GPCR_Rhodpsn_7TM"/>
</dbReference>
<evidence type="ECO:0000259" key="10">
    <source>
        <dbReference type="PROSITE" id="PS50262"/>
    </source>
</evidence>
<comment type="similarity">
    <text evidence="8">Belongs to the G-protein coupled receptor 1 family.</text>
</comment>
<dbReference type="PhylomeDB" id="A7SC92"/>
<dbReference type="HOGENOM" id="CLU_009579_6_1_1"/>
<feature type="non-terminal residue" evidence="11">
    <location>
        <position position="1"/>
    </location>
</feature>
<evidence type="ECO:0000256" key="3">
    <source>
        <dbReference type="ARBA" id="ARBA00022989"/>
    </source>
</evidence>
<dbReference type="PROSITE" id="PS00237">
    <property type="entry name" value="G_PROTEIN_RECEP_F1_1"/>
    <property type="match status" value="1"/>
</dbReference>
<feature type="transmembrane region" description="Helical" evidence="9">
    <location>
        <begin position="253"/>
        <end position="273"/>
    </location>
</feature>
<organism evidence="11 12">
    <name type="scientific">Nematostella vectensis</name>
    <name type="common">Starlet sea anemone</name>
    <dbReference type="NCBI Taxonomy" id="45351"/>
    <lineage>
        <taxon>Eukaryota</taxon>
        <taxon>Metazoa</taxon>
        <taxon>Cnidaria</taxon>
        <taxon>Anthozoa</taxon>
        <taxon>Hexacorallia</taxon>
        <taxon>Actiniaria</taxon>
        <taxon>Edwardsiidae</taxon>
        <taxon>Nematostella</taxon>
    </lineage>
</organism>
<feature type="transmembrane region" description="Helical" evidence="9">
    <location>
        <begin position="218"/>
        <end position="241"/>
    </location>
</feature>
<dbReference type="PANTHER" id="PTHR24235">
    <property type="entry name" value="NEUROPEPTIDE Y RECEPTOR"/>
    <property type="match status" value="1"/>
</dbReference>
<keyword evidence="2 8" id="KW-0812">Transmembrane</keyword>
<feature type="transmembrane region" description="Helical" evidence="9">
    <location>
        <begin position="6"/>
        <end position="27"/>
    </location>
</feature>
<reference evidence="11 12" key="1">
    <citation type="journal article" date="2007" name="Science">
        <title>Sea anemone genome reveals ancestral eumetazoan gene repertoire and genomic organization.</title>
        <authorList>
            <person name="Putnam N.H."/>
            <person name="Srivastava M."/>
            <person name="Hellsten U."/>
            <person name="Dirks B."/>
            <person name="Chapman J."/>
            <person name="Salamov A."/>
            <person name="Terry A."/>
            <person name="Shapiro H."/>
            <person name="Lindquist E."/>
            <person name="Kapitonov V.V."/>
            <person name="Jurka J."/>
            <person name="Genikhovich G."/>
            <person name="Grigoriev I.V."/>
            <person name="Lucas S.M."/>
            <person name="Steele R.E."/>
            <person name="Finnerty J.R."/>
            <person name="Technau U."/>
            <person name="Martindale M.Q."/>
            <person name="Rokhsar D.S."/>
        </authorList>
    </citation>
    <scope>NUCLEOTIDE SEQUENCE [LARGE SCALE GENOMIC DNA]</scope>
    <source>
        <strain evidence="12">CH2 X CH6</strain>
    </source>
</reference>
<dbReference type="InterPro" id="IPR000276">
    <property type="entry name" value="GPCR_Rhodpsn"/>
</dbReference>
<dbReference type="SMART" id="SM01381">
    <property type="entry name" value="7TM_GPCR_Srsx"/>
    <property type="match status" value="1"/>
</dbReference>
<evidence type="ECO:0000256" key="1">
    <source>
        <dbReference type="ARBA" id="ARBA00004141"/>
    </source>
</evidence>
<feature type="transmembrane region" description="Helical" evidence="9">
    <location>
        <begin position="39"/>
        <end position="61"/>
    </location>
</feature>
<protein>
    <recommendedName>
        <fullName evidence="10">G-protein coupled receptors family 1 profile domain-containing protein</fullName>
    </recommendedName>
</protein>
<dbReference type="AlphaFoldDB" id="A7SC92"/>
<feature type="transmembrane region" description="Helical" evidence="9">
    <location>
        <begin position="172"/>
        <end position="197"/>
    </location>
</feature>
<evidence type="ECO:0000256" key="2">
    <source>
        <dbReference type="ARBA" id="ARBA00022692"/>
    </source>
</evidence>
<feature type="transmembrane region" description="Helical" evidence="9">
    <location>
        <begin position="81"/>
        <end position="106"/>
    </location>
</feature>
<evidence type="ECO:0000313" key="12">
    <source>
        <dbReference type="Proteomes" id="UP000001593"/>
    </source>
</evidence>
<dbReference type="GO" id="GO:0016020">
    <property type="term" value="C:membrane"/>
    <property type="evidence" value="ECO:0007669"/>
    <property type="project" value="UniProtKB-SubCell"/>
</dbReference>
<dbReference type="FunCoup" id="A7SC92">
    <property type="interactions" value="181"/>
</dbReference>
<name>A7SC92_NEMVE</name>